<gene>
    <name evidence="2" type="ORF">AVEN_92865_1</name>
</gene>
<comment type="caution">
    <text evidence="2">The sequence shown here is derived from an EMBL/GenBank/DDBJ whole genome shotgun (WGS) entry which is preliminary data.</text>
</comment>
<sequence>MSRSRGRTVPGSKQVNGSVARQNIRSGQTPNLLARCPQPMSTDSPIGTESKRMDCRLVWCESLESEMPDKMSS</sequence>
<accession>A0A4Y2NRL1</accession>
<name>A0A4Y2NRL1_ARAVE</name>
<evidence type="ECO:0000313" key="2">
    <source>
        <dbReference type="EMBL" id="GBN41624.1"/>
    </source>
</evidence>
<feature type="compositionally biased region" description="Polar residues" evidence="1">
    <location>
        <begin position="11"/>
        <end position="31"/>
    </location>
</feature>
<dbReference type="AlphaFoldDB" id="A0A4Y2NRL1"/>
<dbReference type="EMBL" id="BGPR01009682">
    <property type="protein sequence ID" value="GBN41624.1"/>
    <property type="molecule type" value="Genomic_DNA"/>
</dbReference>
<dbReference type="Proteomes" id="UP000499080">
    <property type="component" value="Unassembled WGS sequence"/>
</dbReference>
<evidence type="ECO:0000256" key="1">
    <source>
        <dbReference type="SAM" id="MobiDB-lite"/>
    </source>
</evidence>
<organism evidence="2 3">
    <name type="scientific">Araneus ventricosus</name>
    <name type="common">Orbweaver spider</name>
    <name type="synonym">Epeira ventricosa</name>
    <dbReference type="NCBI Taxonomy" id="182803"/>
    <lineage>
        <taxon>Eukaryota</taxon>
        <taxon>Metazoa</taxon>
        <taxon>Ecdysozoa</taxon>
        <taxon>Arthropoda</taxon>
        <taxon>Chelicerata</taxon>
        <taxon>Arachnida</taxon>
        <taxon>Araneae</taxon>
        <taxon>Araneomorphae</taxon>
        <taxon>Entelegynae</taxon>
        <taxon>Araneoidea</taxon>
        <taxon>Araneidae</taxon>
        <taxon>Araneus</taxon>
    </lineage>
</organism>
<feature type="region of interest" description="Disordered" evidence="1">
    <location>
        <begin position="1"/>
        <end position="48"/>
    </location>
</feature>
<protein>
    <submittedName>
        <fullName evidence="2">Uncharacterized protein</fullName>
    </submittedName>
</protein>
<evidence type="ECO:0000313" key="3">
    <source>
        <dbReference type="Proteomes" id="UP000499080"/>
    </source>
</evidence>
<reference evidence="2 3" key="1">
    <citation type="journal article" date="2019" name="Sci. Rep.">
        <title>Orb-weaving spider Araneus ventricosus genome elucidates the spidroin gene catalogue.</title>
        <authorList>
            <person name="Kono N."/>
            <person name="Nakamura H."/>
            <person name="Ohtoshi R."/>
            <person name="Moran D.A.P."/>
            <person name="Shinohara A."/>
            <person name="Yoshida Y."/>
            <person name="Fujiwara M."/>
            <person name="Mori M."/>
            <person name="Tomita M."/>
            <person name="Arakawa K."/>
        </authorList>
    </citation>
    <scope>NUCLEOTIDE SEQUENCE [LARGE SCALE GENOMIC DNA]</scope>
</reference>
<proteinExistence type="predicted"/>
<keyword evidence="3" id="KW-1185">Reference proteome</keyword>